<proteinExistence type="predicted"/>
<evidence type="ECO:0000256" key="1">
    <source>
        <dbReference type="SAM" id="MobiDB-lite"/>
    </source>
</evidence>
<evidence type="ECO:0000313" key="3">
    <source>
        <dbReference type="Proteomes" id="UP000050794"/>
    </source>
</evidence>
<reference evidence="4" key="1">
    <citation type="submission" date="2016-06" db="UniProtKB">
        <authorList>
            <consortium name="WormBaseParasite"/>
        </authorList>
    </citation>
    <scope>IDENTIFICATION</scope>
</reference>
<dbReference type="AlphaFoldDB" id="A0A183VBC0"/>
<dbReference type="EMBL" id="UYWY01025061">
    <property type="protein sequence ID" value="VDM49361.1"/>
    <property type="molecule type" value="Genomic_DNA"/>
</dbReference>
<gene>
    <name evidence="2" type="ORF">TCNE_LOCUS18040</name>
</gene>
<accession>A0A183VBC0</accession>
<name>A0A183VBC0_TOXCA</name>
<feature type="region of interest" description="Disordered" evidence="1">
    <location>
        <begin position="102"/>
        <end position="135"/>
    </location>
</feature>
<feature type="region of interest" description="Disordered" evidence="1">
    <location>
        <begin position="13"/>
        <end position="38"/>
    </location>
</feature>
<sequence length="154" mass="17342">MCVCRLSNPKSTVDSMRFDERSPPPRPPSHHRAADSRAVDKFRRSNVTCATIYVSLCAPLIAISRNDHHEPTQTHNAPMRNYAKEFACKMGGRSSEFSHIRESRAGRLIGSPTGDEDKRARQKQTAHERKFTSGQRMEIDWPGKAALLAVDCIH</sequence>
<dbReference type="WBParaSite" id="TCNE_0001804401-mRNA-1">
    <property type="protein sequence ID" value="TCNE_0001804401-mRNA-1"/>
    <property type="gene ID" value="TCNE_0001804401"/>
</dbReference>
<evidence type="ECO:0000313" key="2">
    <source>
        <dbReference type="EMBL" id="VDM49361.1"/>
    </source>
</evidence>
<dbReference type="Proteomes" id="UP000050794">
    <property type="component" value="Unassembled WGS sequence"/>
</dbReference>
<feature type="compositionally biased region" description="Basic and acidic residues" evidence="1">
    <location>
        <begin position="115"/>
        <end position="135"/>
    </location>
</feature>
<keyword evidence="3" id="KW-1185">Reference proteome</keyword>
<organism evidence="3 4">
    <name type="scientific">Toxocara canis</name>
    <name type="common">Canine roundworm</name>
    <dbReference type="NCBI Taxonomy" id="6265"/>
    <lineage>
        <taxon>Eukaryota</taxon>
        <taxon>Metazoa</taxon>
        <taxon>Ecdysozoa</taxon>
        <taxon>Nematoda</taxon>
        <taxon>Chromadorea</taxon>
        <taxon>Rhabditida</taxon>
        <taxon>Spirurina</taxon>
        <taxon>Ascaridomorpha</taxon>
        <taxon>Ascaridoidea</taxon>
        <taxon>Toxocaridae</taxon>
        <taxon>Toxocara</taxon>
    </lineage>
</organism>
<reference evidence="2 3" key="2">
    <citation type="submission" date="2018-11" db="EMBL/GenBank/DDBJ databases">
        <authorList>
            <consortium name="Pathogen Informatics"/>
        </authorList>
    </citation>
    <scope>NUCLEOTIDE SEQUENCE [LARGE SCALE GENOMIC DNA]</scope>
</reference>
<protein>
    <submittedName>
        <fullName evidence="2 4">Uncharacterized protein</fullName>
    </submittedName>
</protein>
<evidence type="ECO:0000313" key="4">
    <source>
        <dbReference type="WBParaSite" id="TCNE_0001804401-mRNA-1"/>
    </source>
</evidence>